<proteinExistence type="predicted"/>
<keyword evidence="3" id="KW-1185">Reference proteome</keyword>
<sequence length="579" mass="62046">MPRIHAIETNEKTKDGAVTAPNTPSSQRKAKDHHRWDNARLSRTAPSTPSHHRHASEKAAKHGDVGSSGPWQVAGRRSFTSSPSRRHAASEARLGCSSPTRTAAFAAAATALAPSVVSSIRQKCESERTLPVEYALLAEASYRRYGGARDSVSLGGREYDGGREGRSSSPGSPHVTQSYRTFNSHEAVNGTPRYANLCNPSNKSSLAVPAWGLDPSACPTRGGPETHHGSRGMALPERSASFGADAQRRSYCDVMRGELGLSDGGSRGGVGRLLAQRSLGIGISPRGRSGRVGDLMCKDDEVGLWGRNTCSACGGLHFVSSISSPFLSSSAGGGARVPSPRRHLYSNLSPERFRYRSGSSSRGGIDNELYFSPQRHRALREFPDGYASEANMKYSQAAIRELEKEMESCPLCVSQAAKVATRNGSRGSSEKLSLDITGHAPVASRTSSVRSSAREDFGGPGPPRTGSLRSAPDSPTSSAYSHSYTGCRLQLHEGQQHQGRVTLTPIRTEGWAIPNNPRRVVCYEGLHSNCWVEVLPIKECPALREDPVVRRVDESGRAVTATGLDLTVAHWPGLSANTQ</sequence>
<name>A0AAV4I6G0_9GAST</name>
<dbReference type="AlphaFoldDB" id="A0AAV4I6G0"/>
<dbReference type="Proteomes" id="UP000762676">
    <property type="component" value="Unassembled WGS sequence"/>
</dbReference>
<organism evidence="2 3">
    <name type="scientific">Elysia marginata</name>
    <dbReference type="NCBI Taxonomy" id="1093978"/>
    <lineage>
        <taxon>Eukaryota</taxon>
        <taxon>Metazoa</taxon>
        <taxon>Spiralia</taxon>
        <taxon>Lophotrochozoa</taxon>
        <taxon>Mollusca</taxon>
        <taxon>Gastropoda</taxon>
        <taxon>Heterobranchia</taxon>
        <taxon>Euthyneura</taxon>
        <taxon>Panpulmonata</taxon>
        <taxon>Sacoglossa</taxon>
        <taxon>Placobranchoidea</taxon>
        <taxon>Plakobranchidae</taxon>
        <taxon>Elysia</taxon>
    </lineage>
</organism>
<protein>
    <submittedName>
        <fullName evidence="2">Uncharacterized protein</fullName>
    </submittedName>
</protein>
<feature type="region of interest" description="Disordered" evidence="1">
    <location>
        <begin position="149"/>
        <end position="177"/>
    </location>
</feature>
<evidence type="ECO:0000313" key="3">
    <source>
        <dbReference type="Proteomes" id="UP000762676"/>
    </source>
</evidence>
<gene>
    <name evidence="2" type="ORF">ElyMa_006521300</name>
</gene>
<evidence type="ECO:0000313" key="2">
    <source>
        <dbReference type="EMBL" id="GFS05495.1"/>
    </source>
</evidence>
<feature type="compositionally biased region" description="Basic and acidic residues" evidence="1">
    <location>
        <begin position="1"/>
        <end position="15"/>
    </location>
</feature>
<reference evidence="2 3" key="1">
    <citation type="journal article" date="2021" name="Elife">
        <title>Chloroplast acquisition without the gene transfer in kleptoplastic sea slugs, Plakobranchus ocellatus.</title>
        <authorList>
            <person name="Maeda T."/>
            <person name="Takahashi S."/>
            <person name="Yoshida T."/>
            <person name="Shimamura S."/>
            <person name="Takaki Y."/>
            <person name="Nagai Y."/>
            <person name="Toyoda A."/>
            <person name="Suzuki Y."/>
            <person name="Arimoto A."/>
            <person name="Ishii H."/>
            <person name="Satoh N."/>
            <person name="Nishiyama T."/>
            <person name="Hasebe M."/>
            <person name="Maruyama T."/>
            <person name="Minagawa J."/>
            <person name="Obokata J."/>
            <person name="Shigenobu S."/>
        </authorList>
    </citation>
    <scope>NUCLEOTIDE SEQUENCE [LARGE SCALE GENOMIC DNA]</scope>
</reference>
<dbReference type="EMBL" id="BMAT01013088">
    <property type="protein sequence ID" value="GFS05495.1"/>
    <property type="molecule type" value="Genomic_DNA"/>
</dbReference>
<accession>A0AAV4I6G0</accession>
<evidence type="ECO:0000256" key="1">
    <source>
        <dbReference type="SAM" id="MobiDB-lite"/>
    </source>
</evidence>
<feature type="compositionally biased region" description="Polar residues" evidence="1">
    <location>
        <begin position="473"/>
        <end position="482"/>
    </location>
</feature>
<comment type="caution">
    <text evidence="2">The sequence shown here is derived from an EMBL/GenBank/DDBJ whole genome shotgun (WGS) entry which is preliminary data.</text>
</comment>
<feature type="region of interest" description="Disordered" evidence="1">
    <location>
        <begin position="1"/>
        <end position="97"/>
    </location>
</feature>
<feature type="region of interest" description="Disordered" evidence="1">
    <location>
        <begin position="420"/>
        <end position="482"/>
    </location>
</feature>
<feature type="compositionally biased region" description="Basic and acidic residues" evidence="1">
    <location>
        <begin position="157"/>
        <end position="166"/>
    </location>
</feature>
<feature type="compositionally biased region" description="Low complexity" evidence="1">
    <location>
        <begin position="442"/>
        <end position="451"/>
    </location>
</feature>